<evidence type="ECO:0000256" key="1">
    <source>
        <dbReference type="ARBA" id="ARBA00022491"/>
    </source>
</evidence>
<dbReference type="OrthoDB" id="113732at2"/>
<gene>
    <name evidence="5" type="ORF">OSO01_38360</name>
</gene>
<feature type="DNA-binding region" description="H-T-H motif" evidence="3">
    <location>
        <begin position="33"/>
        <end position="52"/>
    </location>
</feature>
<dbReference type="STRING" id="582851.GCA_900162665_03438"/>
<dbReference type="PANTHER" id="PTHR43479:SF11">
    <property type="entry name" value="ACREF_ENVCD OPERON REPRESSOR-RELATED"/>
    <property type="match status" value="1"/>
</dbReference>
<accession>A0A511ZNV0</accession>
<dbReference type="AlphaFoldDB" id="A0A511ZNV0"/>
<name>A0A511ZNV0_9BACI</name>
<proteinExistence type="predicted"/>
<evidence type="ECO:0000313" key="6">
    <source>
        <dbReference type="Proteomes" id="UP000321558"/>
    </source>
</evidence>
<evidence type="ECO:0000313" key="5">
    <source>
        <dbReference type="EMBL" id="GEN89097.1"/>
    </source>
</evidence>
<keyword evidence="1" id="KW-0678">Repressor</keyword>
<keyword evidence="6" id="KW-1185">Reference proteome</keyword>
<dbReference type="InterPro" id="IPR001647">
    <property type="entry name" value="HTH_TetR"/>
</dbReference>
<evidence type="ECO:0000259" key="4">
    <source>
        <dbReference type="PROSITE" id="PS50977"/>
    </source>
</evidence>
<protein>
    <submittedName>
        <fullName evidence="5">TetR family transcriptional regulator</fullName>
    </submittedName>
</protein>
<dbReference type="EMBL" id="BJYM01000018">
    <property type="protein sequence ID" value="GEN89097.1"/>
    <property type="molecule type" value="Genomic_DNA"/>
</dbReference>
<comment type="caution">
    <text evidence="5">The sequence shown here is derived from an EMBL/GenBank/DDBJ whole genome shotgun (WGS) entry which is preliminary data.</text>
</comment>
<dbReference type="Pfam" id="PF00440">
    <property type="entry name" value="TetR_N"/>
    <property type="match status" value="1"/>
</dbReference>
<dbReference type="GO" id="GO:0003677">
    <property type="term" value="F:DNA binding"/>
    <property type="evidence" value="ECO:0007669"/>
    <property type="project" value="UniProtKB-UniRule"/>
</dbReference>
<organism evidence="5 6">
    <name type="scientific">Oceanobacillus sojae</name>
    <dbReference type="NCBI Taxonomy" id="582851"/>
    <lineage>
        <taxon>Bacteria</taxon>
        <taxon>Bacillati</taxon>
        <taxon>Bacillota</taxon>
        <taxon>Bacilli</taxon>
        <taxon>Bacillales</taxon>
        <taxon>Bacillaceae</taxon>
        <taxon>Oceanobacillus</taxon>
    </lineage>
</organism>
<dbReference type="PROSITE" id="PS50977">
    <property type="entry name" value="HTH_TETR_2"/>
    <property type="match status" value="1"/>
</dbReference>
<dbReference type="RefSeq" id="WP_147212016.1">
    <property type="nucleotide sequence ID" value="NZ_BJYM01000018.1"/>
</dbReference>
<reference evidence="5 6" key="1">
    <citation type="submission" date="2019-07" db="EMBL/GenBank/DDBJ databases">
        <title>Whole genome shotgun sequence of Oceanobacillus sojae NBRC 105379.</title>
        <authorList>
            <person name="Hosoyama A."/>
            <person name="Uohara A."/>
            <person name="Ohji S."/>
            <person name="Ichikawa N."/>
        </authorList>
    </citation>
    <scope>NUCLEOTIDE SEQUENCE [LARGE SCALE GENOMIC DNA]</scope>
    <source>
        <strain evidence="5 6">NBRC 105379</strain>
    </source>
</reference>
<dbReference type="Proteomes" id="UP000321558">
    <property type="component" value="Unassembled WGS sequence"/>
</dbReference>
<evidence type="ECO:0000256" key="2">
    <source>
        <dbReference type="ARBA" id="ARBA00023125"/>
    </source>
</evidence>
<dbReference type="PANTHER" id="PTHR43479">
    <property type="entry name" value="ACREF/ENVCD OPERON REPRESSOR-RELATED"/>
    <property type="match status" value="1"/>
</dbReference>
<evidence type="ECO:0000256" key="3">
    <source>
        <dbReference type="PROSITE-ProRule" id="PRU00335"/>
    </source>
</evidence>
<feature type="domain" description="HTH tetR-type" evidence="4">
    <location>
        <begin position="9"/>
        <end position="70"/>
    </location>
</feature>
<dbReference type="SUPFAM" id="SSF46689">
    <property type="entry name" value="Homeodomain-like"/>
    <property type="match status" value="1"/>
</dbReference>
<keyword evidence="2 3" id="KW-0238">DNA-binding</keyword>
<sequence>MNGFEKRTEEKKKNILEAAFELMNRNEVGKNITMDKIAKHANVGKATLFKYFGSKDNLIHEVFKYYLEKMIDTASDIMNENKPFDETLIALSQNKIKFLNQINQSFYLKMMAYLTEKDEEGWSVMMQKYTQENYGMMLDLFHRGRKEGKVDLKYSDEFLLLYFQAIVEGISSPQIYERIAPYTEEWTEMLIKGIAPKKD</sequence>
<dbReference type="InterPro" id="IPR009057">
    <property type="entry name" value="Homeodomain-like_sf"/>
</dbReference>
<dbReference type="Gene3D" id="1.10.357.10">
    <property type="entry name" value="Tetracycline Repressor, domain 2"/>
    <property type="match status" value="1"/>
</dbReference>
<dbReference type="InterPro" id="IPR050624">
    <property type="entry name" value="HTH-type_Tx_Regulator"/>
</dbReference>